<keyword evidence="5" id="KW-1185">Reference proteome</keyword>
<evidence type="ECO:0000313" key="4">
    <source>
        <dbReference type="EMBL" id="SEK44339.1"/>
    </source>
</evidence>
<dbReference type="STRING" id="235985.SAMN05414137_10245"/>
<dbReference type="RefSeq" id="WP_075003737.1">
    <property type="nucleotide sequence ID" value="NZ_BBPN01000014.1"/>
</dbReference>
<dbReference type="GO" id="GO:0016616">
    <property type="term" value="F:oxidoreductase activity, acting on the CH-OH group of donors, NAD or NADP as acceptor"/>
    <property type="evidence" value="ECO:0007669"/>
    <property type="project" value="TreeGrafter"/>
</dbReference>
<dbReference type="PANTHER" id="PTHR42760:SF133">
    <property type="entry name" value="3-OXOACYL-[ACYL-CARRIER-PROTEIN] REDUCTASE"/>
    <property type="match status" value="1"/>
</dbReference>
<evidence type="ECO:0000259" key="3">
    <source>
        <dbReference type="SMART" id="SM00822"/>
    </source>
</evidence>
<dbReference type="GO" id="GO:0048038">
    <property type="term" value="F:quinone binding"/>
    <property type="evidence" value="ECO:0007669"/>
    <property type="project" value="TreeGrafter"/>
</dbReference>
<organism evidence="4 5">
    <name type="scientific">Streptacidiphilus jiangxiensis</name>
    <dbReference type="NCBI Taxonomy" id="235985"/>
    <lineage>
        <taxon>Bacteria</taxon>
        <taxon>Bacillati</taxon>
        <taxon>Actinomycetota</taxon>
        <taxon>Actinomycetes</taxon>
        <taxon>Kitasatosporales</taxon>
        <taxon>Streptomycetaceae</taxon>
        <taxon>Streptacidiphilus</taxon>
    </lineage>
</organism>
<reference evidence="5" key="1">
    <citation type="submission" date="2016-10" db="EMBL/GenBank/DDBJ databases">
        <authorList>
            <person name="Varghese N."/>
        </authorList>
    </citation>
    <scope>NUCLEOTIDE SEQUENCE [LARGE SCALE GENOMIC DNA]</scope>
    <source>
        <strain evidence="5">DSM 45096 / BCRC 16803 / CGMCC 4.1857 / CIP 109030 / JCM 12277 / KCTC 19219 / NBRC 100920 / 33214</strain>
    </source>
</reference>
<dbReference type="PRINTS" id="PR00081">
    <property type="entry name" value="GDHRDH"/>
</dbReference>
<dbReference type="PROSITE" id="PS00061">
    <property type="entry name" value="ADH_SHORT"/>
    <property type="match status" value="1"/>
</dbReference>
<accession>A0A1H7H221</accession>
<feature type="domain" description="Ketoreductase" evidence="3">
    <location>
        <begin position="3"/>
        <end position="171"/>
    </location>
</feature>
<dbReference type="AlphaFoldDB" id="A0A1H7H221"/>
<dbReference type="eggNOG" id="COG1028">
    <property type="taxonomic scope" value="Bacteria"/>
</dbReference>
<evidence type="ECO:0000256" key="2">
    <source>
        <dbReference type="ARBA" id="ARBA00023002"/>
    </source>
</evidence>
<dbReference type="InterPro" id="IPR036291">
    <property type="entry name" value="NAD(P)-bd_dom_sf"/>
</dbReference>
<sequence>MSRSVLVTGGNRGIGLATARAFATAGDRVAVTYRSEPPPDANLLALPCDVTSAEQVNAAFDTAEQAHGKVEVLVACAGTHADELSVRMSDHDFDRVLDTNLTGSFRVARRAGRSMLRARRGRMIFFSSVLSNGSAGQANYAASKAAVIAMARSIAAEMGSRGITANVISPGLVTTEMTKQLSDARREQLLSRIPLGRAATPDEIANLVLFLASDAAAVLNGIVLTADGGLSTVL</sequence>
<dbReference type="Pfam" id="PF13561">
    <property type="entry name" value="adh_short_C2"/>
    <property type="match status" value="1"/>
</dbReference>
<dbReference type="SUPFAM" id="SSF51735">
    <property type="entry name" value="NAD(P)-binding Rossmann-fold domains"/>
    <property type="match status" value="1"/>
</dbReference>
<dbReference type="SMART" id="SM00822">
    <property type="entry name" value="PKS_KR"/>
    <property type="match status" value="1"/>
</dbReference>
<dbReference type="FunFam" id="3.40.50.720:FF:000173">
    <property type="entry name" value="3-oxoacyl-[acyl-carrier protein] reductase"/>
    <property type="match status" value="1"/>
</dbReference>
<dbReference type="PRINTS" id="PR00080">
    <property type="entry name" value="SDRFAMILY"/>
</dbReference>
<evidence type="ECO:0000256" key="1">
    <source>
        <dbReference type="ARBA" id="ARBA00006484"/>
    </source>
</evidence>
<dbReference type="Gene3D" id="3.40.50.720">
    <property type="entry name" value="NAD(P)-binding Rossmann-like Domain"/>
    <property type="match status" value="1"/>
</dbReference>
<dbReference type="GO" id="GO:0006633">
    <property type="term" value="P:fatty acid biosynthetic process"/>
    <property type="evidence" value="ECO:0007669"/>
    <property type="project" value="TreeGrafter"/>
</dbReference>
<dbReference type="EMBL" id="FOAZ01000002">
    <property type="protein sequence ID" value="SEK44339.1"/>
    <property type="molecule type" value="Genomic_DNA"/>
</dbReference>
<dbReference type="Proteomes" id="UP000183015">
    <property type="component" value="Unassembled WGS sequence"/>
</dbReference>
<dbReference type="OrthoDB" id="9804774at2"/>
<evidence type="ECO:0000313" key="5">
    <source>
        <dbReference type="Proteomes" id="UP000183015"/>
    </source>
</evidence>
<name>A0A1H7H221_STRJI</name>
<proteinExistence type="inferred from homology"/>
<dbReference type="PANTHER" id="PTHR42760">
    <property type="entry name" value="SHORT-CHAIN DEHYDROGENASES/REDUCTASES FAMILY MEMBER"/>
    <property type="match status" value="1"/>
</dbReference>
<dbReference type="InterPro" id="IPR020904">
    <property type="entry name" value="Sc_DH/Rdtase_CS"/>
</dbReference>
<dbReference type="InterPro" id="IPR002347">
    <property type="entry name" value="SDR_fam"/>
</dbReference>
<gene>
    <name evidence="4" type="ORF">SAMN05414137_10245</name>
</gene>
<comment type="similarity">
    <text evidence="1">Belongs to the short-chain dehydrogenases/reductases (SDR) family.</text>
</comment>
<protein>
    <submittedName>
        <fullName evidence="4">3-oxoacyl-[acyl-carrier protein] reductase</fullName>
    </submittedName>
</protein>
<dbReference type="InterPro" id="IPR057326">
    <property type="entry name" value="KR_dom"/>
</dbReference>
<keyword evidence="2" id="KW-0560">Oxidoreductase</keyword>